<dbReference type="GO" id="GO:0030163">
    <property type="term" value="P:protein catabolic process"/>
    <property type="evidence" value="ECO:0007669"/>
    <property type="project" value="UniProtKB-UniRule"/>
</dbReference>
<comment type="catalytic activity">
    <reaction evidence="6 15">
        <text>N-terminal L-arginyl-[protein] + L-leucyl-tRNA(Leu) = N-terminal L-leucyl-L-arginyl-[protein] + tRNA(Leu) + H(+)</text>
        <dbReference type="Rhea" id="RHEA:50416"/>
        <dbReference type="Rhea" id="RHEA-COMP:9613"/>
        <dbReference type="Rhea" id="RHEA-COMP:9622"/>
        <dbReference type="Rhea" id="RHEA-COMP:12672"/>
        <dbReference type="Rhea" id="RHEA-COMP:12673"/>
        <dbReference type="ChEBI" id="CHEBI:15378"/>
        <dbReference type="ChEBI" id="CHEBI:64719"/>
        <dbReference type="ChEBI" id="CHEBI:78442"/>
        <dbReference type="ChEBI" id="CHEBI:78494"/>
        <dbReference type="ChEBI" id="CHEBI:133044"/>
        <dbReference type="EC" id="2.3.2.6"/>
    </reaction>
</comment>
<dbReference type="GO" id="GO:0005737">
    <property type="term" value="C:cytoplasm"/>
    <property type="evidence" value="ECO:0007669"/>
    <property type="project" value="UniProtKB-SubCell"/>
</dbReference>
<comment type="similarity">
    <text evidence="9 15">Belongs to the L/F-transferase family.</text>
</comment>
<evidence type="ECO:0000256" key="13">
    <source>
        <dbReference type="ARBA" id="ARBA00077165"/>
    </source>
</evidence>
<evidence type="ECO:0000256" key="12">
    <source>
        <dbReference type="ARBA" id="ARBA00077136"/>
    </source>
</evidence>
<evidence type="ECO:0000256" key="14">
    <source>
        <dbReference type="ARBA" id="ARBA00083640"/>
    </source>
</evidence>
<comment type="caution">
    <text evidence="16">The sequence shown here is derived from an EMBL/GenBank/DDBJ whole genome shotgun (WGS) entry which is preliminary data.</text>
</comment>
<comment type="catalytic activity">
    <reaction evidence="7 15">
        <text>N-terminal L-lysyl-[protein] + L-leucyl-tRNA(Leu) = N-terminal L-leucyl-L-lysyl-[protein] + tRNA(Leu) + H(+)</text>
        <dbReference type="Rhea" id="RHEA:12340"/>
        <dbReference type="Rhea" id="RHEA-COMP:9613"/>
        <dbReference type="Rhea" id="RHEA-COMP:9622"/>
        <dbReference type="Rhea" id="RHEA-COMP:12670"/>
        <dbReference type="Rhea" id="RHEA-COMP:12671"/>
        <dbReference type="ChEBI" id="CHEBI:15378"/>
        <dbReference type="ChEBI" id="CHEBI:65249"/>
        <dbReference type="ChEBI" id="CHEBI:78442"/>
        <dbReference type="ChEBI" id="CHEBI:78494"/>
        <dbReference type="ChEBI" id="CHEBI:133043"/>
        <dbReference type="EC" id="2.3.2.6"/>
    </reaction>
</comment>
<organism evidence="16 17">
    <name type="scientific">Natronospirillum operosum</name>
    <dbReference type="NCBI Taxonomy" id="2759953"/>
    <lineage>
        <taxon>Bacteria</taxon>
        <taxon>Pseudomonadati</taxon>
        <taxon>Pseudomonadota</taxon>
        <taxon>Gammaproteobacteria</taxon>
        <taxon>Oceanospirillales</taxon>
        <taxon>Natronospirillaceae</taxon>
        <taxon>Natronospirillum</taxon>
    </lineage>
</organism>
<dbReference type="PANTHER" id="PTHR30098:SF2">
    <property type="entry name" value="LEUCYL_PHENYLALANYL-TRNA--PROTEIN TRANSFERASE"/>
    <property type="match status" value="1"/>
</dbReference>
<evidence type="ECO:0000256" key="11">
    <source>
        <dbReference type="ARBA" id="ARBA00074372"/>
    </source>
</evidence>
<evidence type="ECO:0000256" key="6">
    <source>
        <dbReference type="ARBA" id="ARBA00050652"/>
    </source>
</evidence>
<reference evidence="16 17" key="1">
    <citation type="submission" date="2019-04" db="EMBL/GenBank/DDBJ databases">
        <title>Natronospirillum operosus gen. nov., sp. nov., a haloalkaliphilic satellite isolated from decaying biomass of laboratory culture of cyanobacterium Geitlerinema sp. and proposal of Natronospirillaceae fam. nov. and Saccharospirillaceae fam. nov.</title>
        <authorList>
            <person name="Kevbrin V."/>
            <person name="Boltyanskaya Y."/>
            <person name="Koziaeva V."/>
            <person name="Grouzdev D.S."/>
            <person name="Park M."/>
            <person name="Cho J."/>
        </authorList>
    </citation>
    <scope>NUCLEOTIDE SEQUENCE [LARGE SCALE GENOMIC DNA]</scope>
    <source>
        <strain evidence="16 17">G-116</strain>
    </source>
</reference>
<sequence>MALYWLDPEAPPAFPPTHLALPEPNGLLAVGGDLTPDWLTLAYSHGIFPWFGEQEPMLWWSPTPRCVFLPGQVHVSRRLRRFIRQRSDLRITLHRDFEQVLMACARIERPGQPGTWITEGMQAAYRELHAQGAATAIAVWYGDELAGGLYGVTLGRVLFGESMFSARTNGSRIALAAVDWLCRQGRWQLLDAQVESPHLMRMGATLLLRQAFEQKLDTWVNEPVVNLPPAGWEFDLHAFLQDIAA</sequence>
<dbReference type="InterPro" id="IPR042203">
    <property type="entry name" value="Leu/Phe-tRNA_Trfase_C"/>
</dbReference>
<dbReference type="HAMAP" id="MF_00688">
    <property type="entry name" value="Leu_Phe_trans"/>
    <property type="match status" value="1"/>
</dbReference>
<dbReference type="Gene3D" id="3.40.630.70">
    <property type="entry name" value="Leucyl/phenylalanyl-tRNA-protein transferase, C-terminal domain"/>
    <property type="match status" value="1"/>
</dbReference>
<proteinExistence type="inferred from homology"/>
<dbReference type="InterPro" id="IPR004616">
    <property type="entry name" value="Leu/Phe-tRNA_Trfase"/>
</dbReference>
<keyword evidence="17" id="KW-1185">Reference proteome</keyword>
<dbReference type="Pfam" id="PF03588">
    <property type="entry name" value="Leu_Phe_trans"/>
    <property type="match status" value="1"/>
</dbReference>
<comment type="catalytic activity">
    <reaction evidence="5 15">
        <text>L-phenylalanyl-tRNA(Phe) + an N-terminal L-alpha-aminoacyl-[protein] = an N-terminal L-phenylalanyl-L-alpha-aminoacyl-[protein] + tRNA(Phe)</text>
        <dbReference type="Rhea" id="RHEA:43632"/>
        <dbReference type="Rhea" id="RHEA-COMP:9668"/>
        <dbReference type="Rhea" id="RHEA-COMP:9699"/>
        <dbReference type="Rhea" id="RHEA-COMP:10636"/>
        <dbReference type="Rhea" id="RHEA-COMP:10637"/>
        <dbReference type="ChEBI" id="CHEBI:78442"/>
        <dbReference type="ChEBI" id="CHEBI:78531"/>
        <dbReference type="ChEBI" id="CHEBI:78597"/>
        <dbReference type="ChEBI" id="CHEBI:83561"/>
        <dbReference type="EC" id="2.3.2.6"/>
    </reaction>
</comment>
<evidence type="ECO:0000256" key="2">
    <source>
        <dbReference type="ARBA" id="ARBA00022490"/>
    </source>
</evidence>
<gene>
    <name evidence="15" type="primary">aat</name>
    <name evidence="16" type="ORF">E4656_04440</name>
</gene>
<keyword evidence="2 15" id="KW-0963">Cytoplasm</keyword>
<dbReference type="AlphaFoldDB" id="A0A4Z0WCT3"/>
<dbReference type="Gene3D" id="3.30.70.3550">
    <property type="entry name" value="Leucyl/phenylalanyl-tRNA-protein transferase, N-terminal domain"/>
    <property type="match status" value="1"/>
</dbReference>
<evidence type="ECO:0000256" key="10">
    <source>
        <dbReference type="ARBA" id="ARBA00066767"/>
    </source>
</evidence>
<dbReference type="InterPro" id="IPR042221">
    <property type="entry name" value="Leu/Phe-tRNA_Trfase_N"/>
</dbReference>
<dbReference type="InterPro" id="IPR016181">
    <property type="entry name" value="Acyl_CoA_acyltransferase"/>
</dbReference>
<dbReference type="SUPFAM" id="SSF55729">
    <property type="entry name" value="Acyl-CoA N-acyltransferases (Nat)"/>
    <property type="match status" value="1"/>
</dbReference>
<evidence type="ECO:0000256" key="9">
    <source>
        <dbReference type="ARBA" id="ARBA00061535"/>
    </source>
</evidence>
<protein>
    <recommendedName>
        <fullName evidence="11 15">Leucyl/phenylalanyl-tRNA--protein transferase</fullName>
        <ecNumber evidence="10 15">2.3.2.6</ecNumber>
    </recommendedName>
    <alternativeName>
        <fullName evidence="12 15">L/F-transferase</fullName>
    </alternativeName>
    <alternativeName>
        <fullName evidence="13 15">Leucyltransferase</fullName>
    </alternativeName>
    <alternativeName>
        <fullName evidence="14 15">Phenyalanyltransferase</fullName>
    </alternativeName>
</protein>
<dbReference type="FunFam" id="3.30.70.3550:FF:000001">
    <property type="entry name" value="Leucyl/phenylalanyl-tRNA--protein transferase"/>
    <property type="match status" value="1"/>
</dbReference>
<evidence type="ECO:0000256" key="1">
    <source>
        <dbReference type="ARBA" id="ARBA00004496"/>
    </source>
</evidence>
<evidence type="ECO:0000256" key="3">
    <source>
        <dbReference type="ARBA" id="ARBA00022679"/>
    </source>
</evidence>
<evidence type="ECO:0000256" key="7">
    <source>
        <dbReference type="ARBA" id="ARBA00051538"/>
    </source>
</evidence>
<keyword evidence="4 15" id="KW-0012">Acyltransferase</keyword>
<evidence type="ECO:0000313" key="16">
    <source>
        <dbReference type="EMBL" id="TGG95664.1"/>
    </source>
</evidence>
<comment type="function">
    <text evidence="8 15">Functions in the N-end rule pathway of protein degradation where it conjugates Leu, Phe and, less efficiently, Met from aminoacyl-tRNAs to the N-termini of proteins containing an N-terminal arginine or lysine.</text>
</comment>
<accession>A0A4Z0WCT3</accession>
<evidence type="ECO:0000256" key="8">
    <source>
        <dbReference type="ARBA" id="ARBA00054043"/>
    </source>
</evidence>
<dbReference type="EMBL" id="SRMF01000001">
    <property type="protein sequence ID" value="TGG95664.1"/>
    <property type="molecule type" value="Genomic_DNA"/>
</dbReference>
<dbReference type="RefSeq" id="WP_135481514.1">
    <property type="nucleotide sequence ID" value="NZ_SRMF01000001.1"/>
</dbReference>
<evidence type="ECO:0000256" key="4">
    <source>
        <dbReference type="ARBA" id="ARBA00023315"/>
    </source>
</evidence>
<evidence type="ECO:0000313" key="17">
    <source>
        <dbReference type="Proteomes" id="UP000297475"/>
    </source>
</evidence>
<keyword evidence="3 15" id="KW-0808">Transferase</keyword>
<dbReference type="PANTHER" id="PTHR30098">
    <property type="entry name" value="LEUCYL/PHENYLALANYL-TRNA--PROTEIN TRANSFERASE"/>
    <property type="match status" value="1"/>
</dbReference>
<evidence type="ECO:0000256" key="5">
    <source>
        <dbReference type="ARBA" id="ARBA00050607"/>
    </source>
</evidence>
<dbReference type="EC" id="2.3.2.6" evidence="10 15"/>
<dbReference type="GO" id="GO:0008914">
    <property type="term" value="F:leucyl-tRNA--protein transferase activity"/>
    <property type="evidence" value="ECO:0007669"/>
    <property type="project" value="UniProtKB-UniRule"/>
</dbReference>
<dbReference type="Proteomes" id="UP000297475">
    <property type="component" value="Unassembled WGS sequence"/>
</dbReference>
<evidence type="ECO:0000256" key="15">
    <source>
        <dbReference type="HAMAP-Rule" id="MF_00688"/>
    </source>
</evidence>
<dbReference type="NCBIfam" id="TIGR00667">
    <property type="entry name" value="aat"/>
    <property type="match status" value="1"/>
</dbReference>
<name>A0A4Z0WCT3_9GAMM</name>
<comment type="subcellular location">
    <subcellularLocation>
        <location evidence="1 15">Cytoplasm</location>
    </subcellularLocation>
</comment>
<dbReference type="OrthoDB" id="9790282at2"/>